<dbReference type="InterPro" id="IPR046038">
    <property type="entry name" value="DUF5996"/>
</dbReference>
<name>A0A6J4VCK5_9BACT</name>
<accession>A0A6J4VCK5</accession>
<dbReference type="EMBL" id="CADCWF010000276">
    <property type="protein sequence ID" value="CAA9573708.1"/>
    <property type="molecule type" value="Genomic_DNA"/>
</dbReference>
<dbReference type="Pfam" id="PF19459">
    <property type="entry name" value="DUF5996"/>
    <property type="match status" value="1"/>
</dbReference>
<sequence length="318" mass="34855">MIARHSSLTVDALPPLPLAEWRPTKETLHRYAQVVGKVRLEHTPYQNHWWHAPLHVTPVGLRAPHMVGGDRSFEIALDLAAHEATVVASTGDRAAFALRDGLSVAEFYRSLLAALGDIGVPVELANPRPFDLGDDRPFAEDAEHAAYDAAAVGRYRRILVWVDHVFRAYGGRFSGKTSPVHLFWHGFDLAVTRFSGRAVPVPPEATLLNREGYSHEVISFGFWPGDANVPDPAFYAYAAPAPAGLDQQPLRPPAAAWQPGGMAVLMYEEVRTSPTPEETLLEFMESVYQAGAAAANWDAAALRIEPARWRVAETGAAR</sequence>
<protein>
    <submittedName>
        <fullName evidence="1">Ava_C0101 and related proteins</fullName>
    </submittedName>
</protein>
<reference evidence="1" key="1">
    <citation type="submission" date="2020-02" db="EMBL/GenBank/DDBJ databases">
        <authorList>
            <person name="Meier V. D."/>
        </authorList>
    </citation>
    <scope>NUCLEOTIDE SEQUENCE</scope>
    <source>
        <strain evidence="1">AVDCRST_MAG59</strain>
    </source>
</reference>
<evidence type="ECO:0000313" key="1">
    <source>
        <dbReference type="EMBL" id="CAA9573708.1"/>
    </source>
</evidence>
<dbReference type="AlphaFoldDB" id="A0A6J4VCK5"/>
<organism evidence="1">
    <name type="scientific">uncultured Thermomicrobiales bacterium</name>
    <dbReference type="NCBI Taxonomy" id="1645740"/>
    <lineage>
        <taxon>Bacteria</taxon>
        <taxon>Pseudomonadati</taxon>
        <taxon>Thermomicrobiota</taxon>
        <taxon>Thermomicrobia</taxon>
        <taxon>Thermomicrobiales</taxon>
        <taxon>environmental samples</taxon>
    </lineage>
</organism>
<gene>
    <name evidence="1" type="ORF">AVDCRST_MAG59-3858</name>
</gene>
<proteinExistence type="predicted"/>